<reference evidence="1 2" key="1">
    <citation type="journal article" date="2021" name="Int. J. Syst. Evol. Microbiol.">
        <title>Steroidobacter gossypii sp. nov., isolated from soil of cotton cropping field.</title>
        <authorList>
            <person name="Huang R."/>
            <person name="Yang S."/>
            <person name="Zhen C."/>
            <person name="Liu W."/>
        </authorList>
    </citation>
    <scope>NUCLEOTIDE SEQUENCE [LARGE SCALE GENOMIC DNA]</scope>
    <source>
        <strain evidence="1 2">S1-65</strain>
    </source>
</reference>
<proteinExistence type="predicted"/>
<gene>
    <name evidence="1" type="ORF">JM946_08325</name>
</gene>
<sequence length="115" mass="12995">MNAIPRCSLPEPRPTDIATALEDWYCDHAAIRHLWAVETPSALVISVRLEPTADGDDPLPVWLAHQHLWSKDLRVRTQREVQLKLIIADTFPTGADSSSAIVAELSWRDPWYLQA</sequence>
<organism evidence="1 2">
    <name type="scientific">Steroidobacter gossypii</name>
    <dbReference type="NCBI Taxonomy" id="2805490"/>
    <lineage>
        <taxon>Bacteria</taxon>
        <taxon>Pseudomonadati</taxon>
        <taxon>Pseudomonadota</taxon>
        <taxon>Gammaproteobacteria</taxon>
        <taxon>Steroidobacterales</taxon>
        <taxon>Steroidobacteraceae</taxon>
        <taxon>Steroidobacter</taxon>
    </lineage>
</organism>
<dbReference type="EMBL" id="JAEVLS010000002">
    <property type="protein sequence ID" value="MBM0104750.1"/>
    <property type="molecule type" value="Genomic_DNA"/>
</dbReference>
<evidence type="ECO:0000313" key="1">
    <source>
        <dbReference type="EMBL" id="MBM0104750.1"/>
    </source>
</evidence>
<dbReference type="RefSeq" id="WP_203166771.1">
    <property type="nucleotide sequence ID" value="NZ_JAEVLS010000002.1"/>
</dbReference>
<protein>
    <submittedName>
        <fullName evidence="1">Uncharacterized protein</fullName>
    </submittedName>
</protein>
<comment type="caution">
    <text evidence="1">The sequence shown here is derived from an EMBL/GenBank/DDBJ whole genome shotgun (WGS) entry which is preliminary data.</text>
</comment>
<keyword evidence="2" id="KW-1185">Reference proteome</keyword>
<evidence type="ECO:0000313" key="2">
    <source>
        <dbReference type="Proteomes" id="UP000661077"/>
    </source>
</evidence>
<name>A0ABS1WUV1_9GAMM</name>
<accession>A0ABS1WUV1</accession>
<dbReference type="Proteomes" id="UP000661077">
    <property type="component" value="Unassembled WGS sequence"/>
</dbReference>